<dbReference type="RefSeq" id="WP_241714215.1">
    <property type="nucleotide sequence ID" value="NZ_JALBUF010000005.1"/>
</dbReference>
<dbReference type="PANTHER" id="PTHR10443:SF12">
    <property type="entry name" value="DIPEPTIDASE"/>
    <property type="match status" value="1"/>
</dbReference>
<dbReference type="GO" id="GO:0070573">
    <property type="term" value="F:metallodipeptidase activity"/>
    <property type="evidence" value="ECO:0007669"/>
    <property type="project" value="InterPro"/>
</dbReference>
<dbReference type="GO" id="GO:0006508">
    <property type="term" value="P:proteolysis"/>
    <property type="evidence" value="ECO:0007669"/>
    <property type="project" value="InterPro"/>
</dbReference>
<dbReference type="Pfam" id="PF01244">
    <property type="entry name" value="Peptidase_M19"/>
    <property type="match status" value="1"/>
</dbReference>
<dbReference type="InterPro" id="IPR032466">
    <property type="entry name" value="Metal_Hydrolase"/>
</dbReference>
<dbReference type="AlphaFoldDB" id="A0A9X1V8G2"/>
<dbReference type="Proteomes" id="UP001139263">
    <property type="component" value="Unassembled WGS sequence"/>
</dbReference>
<organism evidence="1 2">
    <name type="scientific">Sulfoacidibacillus ferrooxidans</name>
    <dbReference type="NCBI Taxonomy" id="2005001"/>
    <lineage>
        <taxon>Bacteria</taxon>
        <taxon>Bacillati</taxon>
        <taxon>Bacillota</taxon>
        <taxon>Bacilli</taxon>
        <taxon>Bacillales</taxon>
        <taxon>Alicyclobacillaceae</taxon>
        <taxon>Sulfoacidibacillus</taxon>
    </lineage>
</organism>
<evidence type="ECO:0000313" key="2">
    <source>
        <dbReference type="Proteomes" id="UP001139263"/>
    </source>
</evidence>
<dbReference type="PROSITE" id="PS51365">
    <property type="entry name" value="RENAL_DIPEPTIDASE_2"/>
    <property type="match status" value="1"/>
</dbReference>
<sequence>MFNGKWVVDGHADILYRMGEEKLAFYDEDNALHQNYRHLQASGVDLQVFVTFIEPDVTASEQLFKVLDSLHRFRSEVERSDTIQAVLTTQDMQRVLHSEMKGAILSLEGADALNGRMSVLYTLFQLGVRLIGLTWNGSNCVADGVGESRGAGLTQFGRDVVKTMRTLGMVVDVSHLAPRGVWDVLDLYQGPVVASHSNAMAVFAHRRNLTDDQIRAIAASGGVIGATFVPSFIGSSEVLTTDDLLKHIDHLLNVAGEDAVALGSDFDGIETTLRDLRNGSDYPHLLQKIERNYGSRVLAKVAGENWLRVYSQVLPHS</sequence>
<dbReference type="EMBL" id="JALBUF010000005">
    <property type="protein sequence ID" value="MCI0183661.1"/>
    <property type="molecule type" value="Genomic_DNA"/>
</dbReference>
<evidence type="ECO:0008006" key="3">
    <source>
        <dbReference type="Google" id="ProtNLM"/>
    </source>
</evidence>
<reference evidence="1" key="1">
    <citation type="submission" date="2022-03" db="EMBL/GenBank/DDBJ databases">
        <title>Draft Genome Sequence of Firmicute Strain S0AB, a Heterotrophic Iron/Sulfur-Oxidizing Extreme Acidophile.</title>
        <authorList>
            <person name="Vergara E."/>
            <person name="Pakostova E."/>
            <person name="Johnson D.B."/>
            <person name="Holmes D.S."/>
        </authorList>
    </citation>
    <scope>NUCLEOTIDE SEQUENCE</scope>
    <source>
        <strain evidence="1">S0AB</strain>
    </source>
</reference>
<dbReference type="SUPFAM" id="SSF51556">
    <property type="entry name" value="Metallo-dependent hydrolases"/>
    <property type="match status" value="1"/>
</dbReference>
<name>A0A9X1V8G2_9BACL</name>
<accession>A0A9X1V8G2</accession>
<dbReference type="InterPro" id="IPR008257">
    <property type="entry name" value="Pept_M19"/>
</dbReference>
<dbReference type="PANTHER" id="PTHR10443">
    <property type="entry name" value="MICROSOMAL DIPEPTIDASE"/>
    <property type="match status" value="1"/>
</dbReference>
<proteinExistence type="predicted"/>
<gene>
    <name evidence="1" type="ORF">MM817_01944</name>
</gene>
<dbReference type="Gene3D" id="3.20.20.140">
    <property type="entry name" value="Metal-dependent hydrolases"/>
    <property type="match status" value="1"/>
</dbReference>
<evidence type="ECO:0000313" key="1">
    <source>
        <dbReference type="EMBL" id="MCI0183661.1"/>
    </source>
</evidence>
<dbReference type="CDD" id="cd01301">
    <property type="entry name" value="rDP_like"/>
    <property type="match status" value="1"/>
</dbReference>
<comment type="caution">
    <text evidence="1">The sequence shown here is derived from an EMBL/GenBank/DDBJ whole genome shotgun (WGS) entry which is preliminary data.</text>
</comment>
<protein>
    <recommendedName>
        <fullName evidence="3">Membrane dipeptidase</fullName>
    </recommendedName>
</protein>
<keyword evidence="2" id="KW-1185">Reference proteome</keyword>